<dbReference type="Proteomes" id="UP000188276">
    <property type="component" value="Unassembled WGS sequence"/>
</dbReference>
<organism evidence="2 3">
    <name type="scientific">Vibrio ruber (strain DSM 16370 / JCM 11486 / BCRC 17186 / CECT 7878 / LMG 23124 / VR1)</name>
    <dbReference type="NCBI Taxonomy" id="1123498"/>
    <lineage>
        <taxon>Bacteria</taxon>
        <taxon>Pseudomonadati</taxon>
        <taxon>Pseudomonadota</taxon>
        <taxon>Gammaproteobacteria</taxon>
        <taxon>Vibrionales</taxon>
        <taxon>Vibrionaceae</taxon>
        <taxon>Vibrio</taxon>
    </lineage>
</organism>
<evidence type="ECO:0000259" key="1">
    <source>
        <dbReference type="Pfam" id="PF20613"/>
    </source>
</evidence>
<evidence type="ECO:0000313" key="3">
    <source>
        <dbReference type="Proteomes" id="UP000188276"/>
    </source>
</evidence>
<keyword evidence="3" id="KW-1185">Reference proteome</keyword>
<name>A0A1R4LBV4_VIBR1</name>
<dbReference type="RefSeq" id="WP_077333076.1">
    <property type="nucleotide sequence ID" value="NZ_FULE01000008.1"/>
</dbReference>
<reference evidence="3" key="1">
    <citation type="submission" date="2017-02" db="EMBL/GenBank/DDBJ databases">
        <authorList>
            <person name="Rodrigo-Torres L."/>
            <person name="Arahal R.D."/>
            <person name="Lucena T."/>
        </authorList>
    </citation>
    <scope>NUCLEOTIDE SEQUENCE [LARGE SCALE GENOMIC DNA]</scope>
    <source>
        <strain evidence="3">CECT 7878</strain>
    </source>
</reference>
<dbReference type="InterPro" id="IPR046748">
    <property type="entry name" value="HipA_2"/>
</dbReference>
<evidence type="ECO:0000313" key="2">
    <source>
        <dbReference type="EMBL" id="SJN53754.1"/>
    </source>
</evidence>
<gene>
    <name evidence="2" type="ORF">VR7878_00478</name>
</gene>
<protein>
    <recommendedName>
        <fullName evidence="1">HipA-like kinase domain-containing protein</fullName>
    </recommendedName>
</protein>
<dbReference type="STRING" id="1123498.VR7878_00478"/>
<dbReference type="Pfam" id="PF20613">
    <property type="entry name" value="HipA_2"/>
    <property type="match status" value="1"/>
</dbReference>
<dbReference type="OrthoDB" id="8440774at2"/>
<dbReference type="EMBL" id="FULE01000008">
    <property type="protein sequence ID" value="SJN53754.1"/>
    <property type="molecule type" value="Genomic_DNA"/>
</dbReference>
<sequence>MVYIESIIRKMKQGQTGPYLCVGDDNNQYIVKGPNTTYQGLIHEWVCGKLGKRIGLPIPDFEIAYVDGSLLEFGHYELREGEWFGSKYQENIQDVPYQKLGDLDVAGLKLLFLFDYWIKNGDRNLTASGGNPNLFICSDMTSFIVLDHNLAFDSEYNDTFHRIKKLHVGSSAWFSGPRDLLAQNAYEQQLEECFDGLDSILASIPEEWLDNCGHNSIVEEIRVTLARFRTPEFWEAIK</sequence>
<accession>A0A1R4LBV4</accession>
<feature type="domain" description="HipA-like kinase" evidence="1">
    <location>
        <begin position="4"/>
        <end position="237"/>
    </location>
</feature>
<proteinExistence type="predicted"/>
<dbReference type="AlphaFoldDB" id="A0A1R4LBV4"/>